<keyword evidence="2" id="KW-1133">Transmembrane helix</keyword>
<keyword evidence="2" id="KW-0472">Membrane</keyword>
<protein>
    <submittedName>
        <fullName evidence="3">Uncharacterized protein</fullName>
    </submittedName>
</protein>
<evidence type="ECO:0000256" key="2">
    <source>
        <dbReference type="SAM" id="Phobius"/>
    </source>
</evidence>
<sequence length="246" mass="27300">MSLFGIIALAWKFFLNPAVMGVVFAAIAALSGLWFLGGPALFWKVIRDARLWLLVAVASVVFGYGHLQAKLEQTEKRLEQVENQKRSHDDGQEVVKNNIKKQVRRAKQAAKYQEVIHDARLAKSSTRSSTSSRASKAFLIPALLTLSLTLAACQSVPVGFSPDDLYPKELRTCTADPKVPLRPAPALPRAEDDQTGYVKNLKLAAADCRDKVESWNERAVKYEAQYKDMNASPVSKLFGRLKGKKQ</sequence>
<proteinExistence type="predicted"/>
<keyword evidence="1" id="KW-0175">Coiled coil</keyword>
<feature type="coiled-coil region" evidence="1">
    <location>
        <begin position="198"/>
        <end position="232"/>
    </location>
</feature>
<organism evidence="3">
    <name type="scientific">Caulobacter phage BL57</name>
    <dbReference type="NCBI Taxonomy" id="3348355"/>
    <lineage>
        <taxon>Viruses</taxon>
    </lineage>
</organism>
<name>A0AB74UGQ0_9VIRU</name>
<evidence type="ECO:0000256" key="1">
    <source>
        <dbReference type="SAM" id="Coils"/>
    </source>
</evidence>
<accession>A0AB74UGQ0</accession>
<keyword evidence="2" id="KW-0812">Transmembrane</keyword>
<dbReference type="EMBL" id="PQ287320">
    <property type="protein sequence ID" value="XHV10591.1"/>
    <property type="molecule type" value="Genomic_DNA"/>
</dbReference>
<evidence type="ECO:0000313" key="3">
    <source>
        <dbReference type="EMBL" id="XHV10591.1"/>
    </source>
</evidence>
<reference evidence="3" key="1">
    <citation type="submission" date="2024-10" db="EMBL/GenBank/DDBJ databases">
        <title>Genetic diversity among independent isolates of the Dolichocephalovirinae subfamily.</title>
        <authorList>
            <person name="Ely B."/>
            <person name="Thomas Q."/>
            <person name="Mohammadi T."/>
        </authorList>
    </citation>
    <scope>NUCLEOTIDE SEQUENCE</scope>
</reference>
<feature type="coiled-coil region" evidence="1">
    <location>
        <begin position="64"/>
        <end position="91"/>
    </location>
</feature>
<gene>
    <name evidence="3" type="ORF">BL57_119</name>
</gene>
<feature type="transmembrane region" description="Helical" evidence="2">
    <location>
        <begin position="49"/>
        <end position="67"/>
    </location>
</feature>